<evidence type="ECO:0000313" key="3">
    <source>
        <dbReference type="Proteomes" id="UP001589683"/>
    </source>
</evidence>
<comment type="caution">
    <text evidence="2">The sequence shown here is derived from an EMBL/GenBank/DDBJ whole genome shotgun (WGS) entry which is preliminary data.</text>
</comment>
<sequence length="261" mass="28030">MTEKTPLDAAHIAMEADKTNDVARLKFFERLADSELFLLLKKEPSDDQILPEIFEVEDAHFVLVFDREARLSEFAEGIAPYAVLSGRAVVEMLEGQGVGLGVNLGVAPSSILIPPGAVSWLSETLSQKPEEVSERPESLEPPKGLPENLIVALDTKLATAVGLATSAYLVAVVYEDGRRGHMLGYIDPVPGAETALAQATGEALTFSGVEAGVIDVAFFRASDPLCAQLARVGLRFDLLEPVKTETPKAPGTDPKKPPILW</sequence>
<name>A0ABV5JIU2_9RHOB</name>
<accession>A0ABV5JIU2</accession>
<dbReference type="InterPro" id="IPR009839">
    <property type="entry name" value="SseB_N"/>
</dbReference>
<evidence type="ECO:0000259" key="1">
    <source>
        <dbReference type="Pfam" id="PF07179"/>
    </source>
</evidence>
<keyword evidence="3" id="KW-1185">Reference proteome</keyword>
<protein>
    <submittedName>
        <fullName evidence="2">SseB family protein</fullName>
    </submittedName>
</protein>
<organism evidence="2 3">
    <name type="scientific">Pseudohalocynthiibacter aestuariivivens</name>
    <dbReference type="NCBI Taxonomy" id="1591409"/>
    <lineage>
        <taxon>Bacteria</taxon>
        <taxon>Pseudomonadati</taxon>
        <taxon>Pseudomonadota</taxon>
        <taxon>Alphaproteobacteria</taxon>
        <taxon>Rhodobacterales</taxon>
        <taxon>Paracoccaceae</taxon>
        <taxon>Pseudohalocynthiibacter</taxon>
    </lineage>
</organism>
<dbReference type="RefSeq" id="WP_213890681.1">
    <property type="nucleotide sequence ID" value="NZ_JAGFNU010000013.1"/>
</dbReference>
<dbReference type="EMBL" id="JBHMEA010000043">
    <property type="protein sequence ID" value="MFB9232786.1"/>
    <property type="molecule type" value="Genomic_DNA"/>
</dbReference>
<proteinExistence type="predicted"/>
<reference evidence="2 3" key="1">
    <citation type="submission" date="2024-09" db="EMBL/GenBank/DDBJ databases">
        <authorList>
            <person name="Sun Q."/>
            <person name="Mori K."/>
        </authorList>
    </citation>
    <scope>NUCLEOTIDE SEQUENCE [LARGE SCALE GENOMIC DNA]</scope>
    <source>
        <strain evidence="2 3">CECT 8726</strain>
    </source>
</reference>
<dbReference type="Pfam" id="PF07179">
    <property type="entry name" value="SseB"/>
    <property type="match status" value="1"/>
</dbReference>
<gene>
    <name evidence="2" type="ORF">ACFFUT_13420</name>
</gene>
<feature type="domain" description="SseB protein N-terminal" evidence="1">
    <location>
        <begin position="13"/>
        <end position="118"/>
    </location>
</feature>
<evidence type="ECO:0000313" key="2">
    <source>
        <dbReference type="EMBL" id="MFB9232786.1"/>
    </source>
</evidence>
<dbReference type="Proteomes" id="UP001589683">
    <property type="component" value="Unassembled WGS sequence"/>
</dbReference>